<evidence type="ECO:0000313" key="3">
    <source>
        <dbReference type="Proteomes" id="UP000078200"/>
    </source>
</evidence>
<reference evidence="2" key="1">
    <citation type="submission" date="2020-05" db="UniProtKB">
        <authorList>
            <consortium name="EnsemblMetazoa"/>
        </authorList>
    </citation>
    <scope>IDENTIFICATION</scope>
    <source>
        <strain evidence="2">TTRI</strain>
    </source>
</reference>
<feature type="compositionally biased region" description="Pro residues" evidence="1">
    <location>
        <begin position="40"/>
        <end position="52"/>
    </location>
</feature>
<sequence length="123" mass="13286">MRVHRHDIGSLDQELDISRMFLAKFVNCCWDELPGDDGPEPLPLSSPPPPHTTPVKFDSSIVTRCWEPESRKRPDSLAGDTVTVSVVTNKLYDAVVTGGGADGGGGDERLKMLSSPLLLGART</sequence>
<evidence type="ECO:0000256" key="1">
    <source>
        <dbReference type="SAM" id="MobiDB-lite"/>
    </source>
</evidence>
<keyword evidence="3" id="KW-1185">Reference proteome</keyword>
<dbReference type="Proteomes" id="UP000078200">
    <property type="component" value="Unassembled WGS sequence"/>
</dbReference>
<dbReference type="VEuPathDB" id="VectorBase:GAUT016100"/>
<dbReference type="AlphaFoldDB" id="A0A1A9UUQ7"/>
<protein>
    <submittedName>
        <fullName evidence="2">Uncharacterized protein</fullName>
    </submittedName>
</protein>
<proteinExistence type="predicted"/>
<dbReference type="EnsemblMetazoa" id="GAUT016100-RA">
    <property type="protein sequence ID" value="GAUT016100-PA"/>
    <property type="gene ID" value="GAUT016100"/>
</dbReference>
<evidence type="ECO:0000313" key="2">
    <source>
        <dbReference type="EnsemblMetazoa" id="GAUT016100-PA"/>
    </source>
</evidence>
<accession>A0A1A9UUQ7</accession>
<name>A0A1A9UUQ7_GLOAU</name>
<organism evidence="2 3">
    <name type="scientific">Glossina austeni</name>
    <name type="common">Savannah tsetse fly</name>
    <dbReference type="NCBI Taxonomy" id="7395"/>
    <lineage>
        <taxon>Eukaryota</taxon>
        <taxon>Metazoa</taxon>
        <taxon>Ecdysozoa</taxon>
        <taxon>Arthropoda</taxon>
        <taxon>Hexapoda</taxon>
        <taxon>Insecta</taxon>
        <taxon>Pterygota</taxon>
        <taxon>Neoptera</taxon>
        <taxon>Endopterygota</taxon>
        <taxon>Diptera</taxon>
        <taxon>Brachycera</taxon>
        <taxon>Muscomorpha</taxon>
        <taxon>Hippoboscoidea</taxon>
        <taxon>Glossinidae</taxon>
        <taxon>Glossina</taxon>
    </lineage>
</organism>
<feature type="region of interest" description="Disordered" evidence="1">
    <location>
        <begin position="36"/>
        <end position="56"/>
    </location>
</feature>